<sequence length="110" mass="12799">MVRVEATGRRNRRWRRMLPSKPPQVLLSPLSKIKITDWFSHPGNDDDDHGLVLLDDLSVLEHPSRKILWMPVEPFKPNKSCYVYSETPLLLEVNTPNTTLRDIVEKIIKV</sequence>
<evidence type="ECO:0000313" key="1">
    <source>
        <dbReference type="EMBL" id="KAG6491338.1"/>
    </source>
</evidence>
<dbReference type="EMBL" id="JACMSC010000014">
    <property type="protein sequence ID" value="KAG6491338.1"/>
    <property type="molecule type" value="Genomic_DNA"/>
</dbReference>
<organism evidence="1 2">
    <name type="scientific">Zingiber officinale</name>
    <name type="common">Ginger</name>
    <name type="synonym">Amomum zingiber</name>
    <dbReference type="NCBI Taxonomy" id="94328"/>
    <lineage>
        <taxon>Eukaryota</taxon>
        <taxon>Viridiplantae</taxon>
        <taxon>Streptophyta</taxon>
        <taxon>Embryophyta</taxon>
        <taxon>Tracheophyta</taxon>
        <taxon>Spermatophyta</taxon>
        <taxon>Magnoliopsida</taxon>
        <taxon>Liliopsida</taxon>
        <taxon>Zingiberales</taxon>
        <taxon>Zingiberaceae</taxon>
        <taxon>Zingiber</taxon>
    </lineage>
</organism>
<accession>A0A8J5FNZ6</accession>
<gene>
    <name evidence="1" type="ORF">ZIOFF_052676</name>
</gene>
<dbReference type="AlphaFoldDB" id="A0A8J5FNZ6"/>
<comment type="caution">
    <text evidence="1">The sequence shown here is derived from an EMBL/GenBank/DDBJ whole genome shotgun (WGS) entry which is preliminary data.</text>
</comment>
<evidence type="ECO:0000313" key="2">
    <source>
        <dbReference type="Proteomes" id="UP000734854"/>
    </source>
</evidence>
<proteinExistence type="predicted"/>
<name>A0A8J5FNZ6_ZINOF</name>
<dbReference type="Proteomes" id="UP000734854">
    <property type="component" value="Unassembled WGS sequence"/>
</dbReference>
<protein>
    <submittedName>
        <fullName evidence="1">Uncharacterized protein</fullName>
    </submittedName>
</protein>
<reference evidence="1 2" key="1">
    <citation type="submission" date="2020-08" db="EMBL/GenBank/DDBJ databases">
        <title>Plant Genome Project.</title>
        <authorList>
            <person name="Zhang R.-G."/>
        </authorList>
    </citation>
    <scope>NUCLEOTIDE SEQUENCE [LARGE SCALE GENOMIC DNA]</scope>
    <source>
        <tissue evidence="1">Rhizome</tissue>
    </source>
</reference>
<keyword evidence="2" id="KW-1185">Reference proteome</keyword>